<dbReference type="AlphaFoldDB" id="A0AAR2IY00"/>
<feature type="active site" description="Proton acceptor" evidence="9">
    <location>
        <position position="232"/>
    </location>
</feature>
<keyword evidence="5" id="KW-0227">DNA damage</keyword>
<evidence type="ECO:0000256" key="6">
    <source>
        <dbReference type="ARBA" id="ARBA00022801"/>
    </source>
</evidence>
<feature type="binding site" evidence="10">
    <location>
        <position position="13"/>
    </location>
    <ligand>
        <name>Mg(2+)</name>
        <dbReference type="ChEBI" id="CHEBI:18420"/>
        <label>1</label>
    </ligand>
</feature>
<dbReference type="GO" id="GO:0008311">
    <property type="term" value="F:double-stranded DNA 3'-5' DNA exonuclease activity"/>
    <property type="evidence" value="ECO:0007669"/>
    <property type="project" value="UniProtKB-EC"/>
</dbReference>
<keyword evidence="8" id="KW-0234">DNA repair</keyword>
<keyword evidence="15" id="KW-1185">Reference proteome</keyword>
<keyword evidence="7 10" id="KW-0460">Magnesium</keyword>
<comment type="similarity">
    <text evidence="2">Belongs to the DNA repair enzymes AP/ExoA family.</text>
</comment>
<organism evidence="14 15">
    <name type="scientific">Pygocentrus nattereri</name>
    <name type="common">Red-bellied piranha</name>
    <dbReference type="NCBI Taxonomy" id="42514"/>
    <lineage>
        <taxon>Eukaryota</taxon>
        <taxon>Metazoa</taxon>
        <taxon>Chordata</taxon>
        <taxon>Craniata</taxon>
        <taxon>Vertebrata</taxon>
        <taxon>Euteleostomi</taxon>
        <taxon>Actinopterygii</taxon>
        <taxon>Neopterygii</taxon>
        <taxon>Teleostei</taxon>
        <taxon>Ostariophysi</taxon>
        <taxon>Characiformes</taxon>
        <taxon>Characoidei</taxon>
        <taxon>Pygocentrus</taxon>
    </lineage>
</organism>
<dbReference type="GO" id="GO:0003906">
    <property type="term" value="F:DNA-(apurinic or apyrimidinic site) endonuclease activity"/>
    <property type="evidence" value="ECO:0007669"/>
    <property type="project" value="TreeGrafter"/>
</dbReference>
<feature type="binding site" evidence="10">
    <location>
        <position position="232"/>
    </location>
    <ligand>
        <name>Mg(2+)</name>
        <dbReference type="ChEBI" id="CHEBI:18420"/>
        <label>1</label>
    </ligand>
</feature>
<protein>
    <recommendedName>
        <fullName evidence="3">exodeoxyribonuclease III</fullName>
        <ecNumber evidence="3">3.1.11.2</ecNumber>
    </recommendedName>
</protein>
<feature type="site" description="Interaction with DNA substrate" evidence="11">
    <location>
        <position position="232"/>
    </location>
</feature>
<comment type="catalytic activity">
    <reaction evidence="1">
        <text>Exonucleolytic cleavage in the 3'- to 5'-direction to yield nucleoside 5'-phosphates.</text>
        <dbReference type="EC" id="3.1.11.2"/>
    </reaction>
</comment>
<dbReference type="GO" id="GO:0046872">
    <property type="term" value="F:metal ion binding"/>
    <property type="evidence" value="ECO:0007669"/>
    <property type="project" value="UniProtKB-KW"/>
</dbReference>
<dbReference type="PANTHER" id="PTHR22748">
    <property type="entry name" value="AP ENDONUCLEASE"/>
    <property type="match status" value="1"/>
</dbReference>
<dbReference type="Pfam" id="PF03372">
    <property type="entry name" value="Exo_endo_phos"/>
    <property type="match status" value="1"/>
</dbReference>
<evidence type="ECO:0000259" key="13">
    <source>
        <dbReference type="Pfam" id="PF03372"/>
    </source>
</evidence>
<dbReference type="CDD" id="cd09076">
    <property type="entry name" value="L1-EN"/>
    <property type="match status" value="1"/>
</dbReference>
<evidence type="ECO:0000313" key="15">
    <source>
        <dbReference type="Proteomes" id="UP001501920"/>
    </source>
</evidence>
<comment type="cofactor">
    <cofactor evidence="10">
        <name>Mg(2+)</name>
        <dbReference type="ChEBI" id="CHEBI:18420"/>
    </cofactor>
    <cofactor evidence="10">
        <name>Mn(2+)</name>
        <dbReference type="ChEBI" id="CHEBI:29035"/>
    </cofactor>
    <text evidence="10">Probably binds two magnesium or manganese ions per subunit.</text>
</comment>
<reference evidence="14" key="3">
    <citation type="submission" date="2025-09" db="UniProtKB">
        <authorList>
            <consortium name="Ensembl"/>
        </authorList>
    </citation>
    <scope>IDENTIFICATION</scope>
</reference>
<feature type="active site" description="Proton donor/acceptor" evidence="9">
    <location>
        <position position="139"/>
    </location>
</feature>
<keyword evidence="4 10" id="KW-0479">Metal-binding</keyword>
<dbReference type="SUPFAM" id="SSF56219">
    <property type="entry name" value="DNase I-like"/>
    <property type="match status" value="1"/>
</dbReference>
<feature type="site" description="Transition state stabilizer" evidence="11">
    <location>
        <position position="141"/>
    </location>
</feature>
<dbReference type="EC" id="3.1.11.2" evidence="3"/>
<feature type="binding site" evidence="10">
    <location>
        <position position="141"/>
    </location>
    <ligand>
        <name>Mg(2+)</name>
        <dbReference type="ChEBI" id="CHEBI:18420"/>
        <label>1</label>
    </ligand>
</feature>
<feature type="region of interest" description="Disordered" evidence="12">
    <location>
        <begin position="690"/>
        <end position="727"/>
    </location>
</feature>
<dbReference type="InterPro" id="IPR004808">
    <property type="entry name" value="AP_endonuc_1"/>
</dbReference>
<name>A0AAR2IY00_PYGNA</name>
<evidence type="ECO:0000256" key="4">
    <source>
        <dbReference type="ARBA" id="ARBA00022723"/>
    </source>
</evidence>
<dbReference type="Ensembl" id="ENSPNAT00000074379.1">
    <property type="protein sequence ID" value="ENSPNAP00000044555.1"/>
    <property type="gene ID" value="ENSPNAG00000031639.1"/>
</dbReference>
<evidence type="ECO:0000256" key="1">
    <source>
        <dbReference type="ARBA" id="ARBA00000493"/>
    </source>
</evidence>
<proteinExistence type="inferred from homology"/>
<evidence type="ECO:0000313" key="14">
    <source>
        <dbReference type="Ensembl" id="ENSPNAP00000044555.1"/>
    </source>
</evidence>
<feature type="site" description="Important for catalytic activity" evidence="11">
    <location>
        <position position="207"/>
    </location>
</feature>
<dbReference type="GO" id="GO:0008081">
    <property type="term" value="F:phosphoric diester hydrolase activity"/>
    <property type="evidence" value="ECO:0007669"/>
    <property type="project" value="TreeGrafter"/>
</dbReference>
<evidence type="ECO:0000256" key="12">
    <source>
        <dbReference type="SAM" id="MobiDB-lite"/>
    </source>
</evidence>
<feature type="binding site" evidence="10">
    <location>
        <position position="38"/>
    </location>
    <ligand>
        <name>Mg(2+)</name>
        <dbReference type="ChEBI" id="CHEBI:18420"/>
        <label>1</label>
    </ligand>
</feature>
<evidence type="ECO:0000256" key="5">
    <source>
        <dbReference type="ARBA" id="ARBA00022763"/>
    </source>
</evidence>
<evidence type="ECO:0000256" key="2">
    <source>
        <dbReference type="ARBA" id="ARBA00007092"/>
    </source>
</evidence>
<evidence type="ECO:0000256" key="8">
    <source>
        <dbReference type="ARBA" id="ARBA00023204"/>
    </source>
</evidence>
<dbReference type="InterPro" id="IPR036691">
    <property type="entry name" value="Endo/exonu/phosph_ase_sf"/>
</dbReference>
<feature type="domain" description="Endonuclease/exonuclease/phosphatase" evidence="13">
    <location>
        <begin position="10"/>
        <end position="212"/>
    </location>
</feature>
<evidence type="ECO:0000256" key="7">
    <source>
        <dbReference type="ARBA" id="ARBA00022842"/>
    </source>
</evidence>
<dbReference type="Proteomes" id="UP001501920">
    <property type="component" value="Chromosome 1"/>
</dbReference>
<reference evidence="14 15" key="1">
    <citation type="submission" date="2020-10" db="EMBL/GenBank/DDBJ databases">
        <title>Pygocentrus nattereri (red-bellied piranha) genome, fPygNat1, primary haplotype.</title>
        <authorList>
            <person name="Myers G."/>
            <person name="Meyer A."/>
            <person name="Karagic N."/>
            <person name="Pippel M."/>
            <person name="Winkler S."/>
            <person name="Tracey A."/>
            <person name="Wood J."/>
            <person name="Formenti G."/>
            <person name="Howe K."/>
            <person name="Fedrigo O."/>
            <person name="Jarvis E.D."/>
        </authorList>
    </citation>
    <scope>NUCLEOTIDE SEQUENCE [LARGE SCALE GENOMIC DNA]</scope>
</reference>
<keyword evidence="10" id="KW-0464">Manganese</keyword>
<evidence type="ECO:0000256" key="9">
    <source>
        <dbReference type="PIRSR" id="PIRSR604808-1"/>
    </source>
</evidence>
<dbReference type="InterPro" id="IPR005135">
    <property type="entry name" value="Endo/exonuclease/phosphatase"/>
</dbReference>
<dbReference type="Gene3D" id="3.60.10.10">
    <property type="entry name" value="Endonuclease/exonuclease/phosphatase"/>
    <property type="match status" value="1"/>
</dbReference>
<sequence length="751" mass="86617">MATAKTITFVTLNINGLKQKKFQEFQEVYNADVIFLQETHIGAGNEYSLDIEDKWKIYFTQYTSSQKGSAILLRNTLDFKIFSHEKDINGAYLVLKCKLQGQPYTLVSVYNHHKDMKTLDQLSKYLQRMASGMLVIGGDFNTVLNPFIDKETKFSPSKVTNNPAHNKLRHCIERFMKSLQLLDVWRRMNPVTRNYTFNKNNIMSRLDYFFIPEECMWRIKHCEISHLQRPDHQPLILMVNNVPVIPCKKDQEIQYISQLLQQKKEFGIVQADLSGNEDNPHLITEVDIVTAIESLQVSDTPRPDGISVTFYKELAQDLIPYLKVLYSRMLSGSFDFQKAHFCDSVQEPHIGQHFFNVDYLIIASILARRIGDHLESEPKRQKSDGFPSFWITFKTLSPRVKWSYIKNALEEQKRLNSAWCQDFIMLENLIRHTECSPESYKQLCQGCPLTPVLLTLILKSISSNLIGHLEQHRILVFRQSIIICVQVEDQDTIEATLMNLSNDLGMSDIVVRSRKNGFQYEFENWDVEFESDDEKQFTSGDEDGVENWSERDKSDGTYHESDHEDVSMRDVEDEFHEDDSVLRPTFHHRQTMYAVVTLTSEEVVVVAKNWLTEDRNQSYWPPYKSPENFKAALMKRSPPSSQWEKIDVTFNGEYGTYADAQKIQRELIGSKVQKEGLPFGAVPLKRRKLQPEKSSDSFLMPPVPSRPTLKAGSKRPAALPGSSSNGQQFQMVKGKNIPCILCSCSAFQNKL</sequence>
<evidence type="ECO:0000256" key="11">
    <source>
        <dbReference type="PIRSR" id="PIRSR604808-3"/>
    </source>
</evidence>
<reference evidence="14" key="2">
    <citation type="submission" date="2025-08" db="UniProtKB">
        <authorList>
            <consortium name="Ensembl"/>
        </authorList>
    </citation>
    <scope>IDENTIFICATION</scope>
</reference>
<dbReference type="GO" id="GO:0005634">
    <property type="term" value="C:nucleus"/>
    <property type="evidence" value="ECO:0007669"/>
    <property type="project" value="TreeGrafter"/>
</dbReference>
<feature type="active site" evidence="9">
    <location>
        <position position="110"/>
    </location>
</feature>
<feature type="binding site" evidence="10">
    <location>
        <position position="231"/>
    </location>
    <ligand>
        <name>Mg(2+)</name>
        <dbReference type="ChEBI" id="CHEBI:18420"/>
        <label>1</label>
    </ligand>
</feature>
<evidence type="ECO:0000256" key="10">
    <source>
        <dbReference type="PIRSR" id="PIRSR604808-2"/>
    </source>
</evidence>
<keyword evidence="6" id="KW-0378">Hydrolase</keyword>
<feature type="compositionally biased region" description="Basic and acidic residues" evidence="12">
    <location>
        <begin position="548"/>
        <end position="567"/>
    </location>
</feature>
<feature type="region of interest" description="Disordered" evidence="12">
    <location>
        <begin position="532"/>
        <end position="567"/>
    </location>
</feature>
<accession>A0AAR2IY00</accession>
<dbReference type="GO" id="GO:0006284">
    <property type="term" value="P:base-excision repair"/>
    <property type="evidence" value="ECO:0007669"/>
    <property type="project" value="TreeGrafter"/>
</dbReference>
<dbReference type="GeneTree" id="ENSGT01120000272906"/>
<evidence type="ECO:0000256" key="3">
    <source>
        <dbReference type="ARBA" id="ARBA00012115"/>
    </source>
</evidence>
<dbReference type="PANTHER" id="PTHR22748:SF26">
    <property type="entry name" value="ENDONUCLEASE_EXONUCLEASE_PHOSPHATASE DOMAIN-CONTAINING PROTEIN"/>
    <property type="match status" value="1"/>
</dbReference>
<feature type="binding site" evidence="10">
    <location>
        <position position="139"/>
    </location>
    <ligand>
        <name>Mg(2+)</name>
        <dbReference type="ChEBI" id="CHEBI:18420"/>
        <label>1</label>
    </ligand>
</feature>